<evidence type="ECO:0000313" key="2">
    <source>
        <dbReference type="Proteomes" id="UP000308730"/>
    </source>
</evidence>
<comment type="caution">
    <text evidence="1">The sequence shown here is derived from an EMBL/GenBank/DDBJ whole genome shotgun (WGS) entry which is preliminary data.</text>
</comment>
<name>A0A4V3XIJ6_9APHY</name>
<protein>
    <submittedName>
        <fullName evidence="1">Uncharacterized protein</fullName>
    </submittedName>
</protein>
<reference evidence="1 2" key="1">
    <citation type="submission" date="2019-02" db="EMBL/GenBank/DDBJ databases">
        <title>Genome sequencing of the rare red list fungi Antrodiella citrinella (Flaviporus citrinellus).</title>
        <authorList>
            <person name="Buettner E."/>
            <person name="Kellner H."/>
        </authorList>
    </citation>
    <scope>NUCLEOTIDE SEQUENCE [LARGE SCALE GENOMIC DNA]</scope>
    <source>
        <strain evidence="1 2">DSM 108506</strain>
    </source>
</reference>
<gene>
    <name evidence="1" type="ORF">EUX98_g4784</name>
</gene>
<dbReference type="OrthoDB" id="6105938at2759"/>
<accession>A0A4V3XIJ6</accession>
<dbReference type="Proteomes" id="UP000308730">
    <property type="component" value="Unassembled WGS sequence"/>
</dbReference>
<sequence>MSVTTTASVHIDAFFASHPTFNYNPTRPFVREFNRMATQFYWGRYERRDQMSLLRGAVAEQFNAYYGEDENDARGWQELCVVLGIYPVPPTVAERRQAVKSQNVNIFDYIEAKRLGVVVKKFKSIKALAKYSYDEDKIFPKAQAKAGGLLKYLLREIAAARASH</sequence>
<dbReference type="PANTHER" id="PTHR38846:SF1">
    <property type="entry name" value="C3H1-TYPE DOMAIN-CONTAINING PROTEIN"/>
    <property type="match status" value="1"/>
</dbReference>
<dbReference type="PANTHER" id="PTHR38846">
    <property type="entry name" value="C3H1-TYPE DOMAIN-CONTAINING PROTEIN"/>
    <property type="match status" value="1"/>
</dbReference>
<evidence type="ECO:0000313" key="1">
    <source>
        <dbReference type="EMBL" id="THH29413.1"/>
    </source>
</evidence>
<organism evidence="1 2">
    <name type="scientific">Antrodiella citrinella</name>
    <dbReference type="NCBI Taxonomy" id="2447956"/>
    <lineage>
        <taxon>Eukaryota</taxon>
        <taxon>Fungi</taxon>
        <taxon>Dikarya</taxon>
        <taxon>Basidiomycota</taxon>
        <taxon>Agaricomycotina</taxon>
        <taxon>Agaricomycetes</taxon>
        <taxon>Polyporales</taxon>
        <taxon>Steccherinaceae</taxon>
        <taxon>Antrodiella</taxon>
    </lineage>
</organism>
<dbReference type="AlphaFoldDB" id="A0A4V3XIJ6"/>
<dbReference type="EMBL" id="SGPM01000125">
    <property type="protein sequence ID" value="THH29413.1"/>
    <property type="molecule type" value="Genomic_DNA"/>
</dbReference>
<keyword evidence="2" id="KW-1185">Reference proteome</keyword>
<proteinExistence type="predicted"/>